<evidence type="ECO:0000313" key="2">
    <source>
        <dbReference type="Proteomes" id="UP000426444"/>
    </source>
</evidence>
<dbReference type="Proteomes" id="UP000426444">
    <property type="component" value="Chromosome"/>
</dbReference>
<dbReference type="PANTHER" id="PTHR40080:SF1">
    <property type="entry name" value="TRPR-LIKE PROTEIN YERC_YECD"/>
    <property type="match status" value="1"/>
</dbReference>
<dbReference type="Pfam" id="PF01371">
    <property type="entry name" value="Trp_repressor"/>
    <property type="match status" value="1"/>
</dbReference>
<dbReference type="SUPFAM" id="SSF48295">
    <property type="entry name" value="TrpR-like"/>
    <property type="match status" value="1"/>
</dbReference>
<dbReference type="InterPro" id="IPR010921">
    <property type="entry name" value="Trp_repressor/repl_initiator"/>
</dbReference>
<gene>
    <name evidence="1" type="ORF">SYNTR_0221</name>
</gene>
<reference evidence="2" key="1">
    <citation type="journal article" date="2019" name="Microbiology">
        <title>Complete Genome Sequence of an Uncultured Bacterium of the Candidate Phylum Bipolaricaulota.</title>
        <authorList>
            <person name="Kadnikov V.V."/>
            <person name="Mardanov A.V."/>
            <person name="Beletsky A.V."/>
            <person name="Frank Y.A."/>
            <person name="Karnachuk O.V."/>
            <person name="Ravin N.V."/>
        </authorList>
    </citation>
    <scope>NUCLEOTIDE SEQUENCE [LARGE SCALE GENOMIC DNA]</scope>
</reference>
<dbReference type="NCBIfam" id="TIGR02531">
    <property type="entry name" value="yecD_yerC"/>
    <property type="match status" value="1"/>
</dbReference>
<dbReference type="InterPro" id="IPR038116">
    <property type="entry name" value="TrpR-like_sf"/>
</dbReference>
<accession>A0A6I6DBG6</accession>
<dbReference type="EMBL" id="CP046457">
    <property type="protein sequence ID" value="QGT98814.1"/>
    <property type="molecule type" value="Genomic_DNA"/>
</dbReference>
<dbReference type="OrthoDB" id="2874807at2"/>
<evidence type="ECO:0000313" key="1">
    <source>
        <dbReference type="EMBL" id="QGT98814.1"/>
    </source>
</evidence>
<dbReference type="InterPro" id="IPR000831">
    <property type="entry name" value="Trp_repress"/>
</dbReference>
<dbReference type="GO" id="GO:0043565">
    <property type="term" value="F:sequence-specific DNA binding"/>
    <property type="evidence" value="ECO:0007669"/>
    <property type="project" value="InterPro"/>
</dbReference>
<dbReference type="Gene3D" id="1.10.1270.10">
    <property type="entry name" value="TrpR-like"/>
    <property type="match status" value="1"/>
</dbReference>
<dbReference type="AlphaFoldDB" id="A0A6I6DBG6"/>
<name>A0A6I6DBG6_9FIRM</name>
<protein>
    <submittedName>
        <fullName evidence="1">His repressor</fullName>
    </submittedName>
</protein>
<dbReference type="RefSeq" id="WP_156202770.1">
    <property type="nucleotide sequence ID" value="NZ_CP046457.1"/>
</dbReference>
<sequence>MTFVPKWKDSNSKLLAKAILSLENEDEVYRFLDDLCTINEVKALSQRIEVARLLSEDITYNSIASDTGASTATISRVRRCLHHGSDGYKIVLNKITKESKDEK</sequence>
<dbReference type="PANTHER" id="PTHR40080">
    <property type="entry name" value="LMO1763 PROTEIN"/>
    <property type="match status" value="1"/>
</dbReference>
<proteinExistence type="predicted"/>
<dbReference type="KEGG" id="salq:SYNTR_0221"/>
<dbReference type="PIRSF" id="PIRSF012508">
    <property type="entry name" value="YerC"/>
    <property type="match status" value="1"/>
</dbReference>
<dbReference type="GO" id="GO:0003700">
    <property type="term" value="F:DNA-binding transcription factor activity"/>
    <property type="evidence" value="ECO:0007669"/>
    <property type="project" value="InterPro"/>
</dbReference>
<dbReference type="InterPro" id="IPR013368">
    <property type="entry name" value="YecD_YerC"/>
</dbReference>
<keyword evidence="2" id="KW-1185">Reference proteome</keyword>
<organism evidence="1 2">
    <name type="scientific">Candidatus Syntrophocurvum alkaliphilum</name>
    <dbReference type="NCBI Taxonomy" id="2293317"/>
    <lineage>
        <taxon>Bacteria</taxon>
        <taxon>Bacillati</taxon>
        <taxon>Bacillota</taxon>
        <taxon>Clostridia</taxon>
        <taxon>Eubacteriales</taxon>
        <taxon>Syntrophomonadaceae</taxon>
        <taxon>Candidatus Syntrophocurvum</taxon>
    </lineage>
</organism>